<accession>A0A0X3W257</accession>
<proteinExistence type="predicted"/>
<protein>
    <submittedName>
        <fullName evidence="1">Uncharacterized protein</fullName>
    </submittedName>
</protein>
<evidence type="ECO:0000313" key="2">
    <source>
        <dbReference type="Proteomes" id="UP000053413"/>
    </source>
</evidence>
<name>A0A0X3W257_STRVO</name>
<organism evidence="1 2">
    <name type="scientific">Streptomyces violaceusniger</name>
    <dbReference type="NCBI Taxonomy" id="68280"/>
    <lineage>
        <taxon>Bacteria</taxon>
        <taxon>Bacillati</taxon>
        <taxon>Actinomycetota</taxon>
        <taxon>Actinomycetes</taxon>
        <taxon>Kitasatosporales</taxon>
        <taxon>Streptomycetaceae</taxon>
        <taxon>Streptomyces</taxon>
        <taxon>Streptomyces violaceusniger group</taxon>
    </lineage>
</organism>
<sequence length="73" mass="7742">MEGDLLVVAGRERVLAGPGEDGLDEALVRLAVERELRLDQPVGVVQDGVGTGVHGGPRCWGVFARVVGGHRWV</sequence>
<reference evidence="2" key="1">
    <citation type="submission" date="2015-10" db="EMBL/GenBank/DDBJ databases">
        <authorList>
            <person name="Ju K.-S."/>
            <person name="Doroghazi J.R."/>
            <person name="Metcalf W.W."/>
        </authorList>
    </citation>
    <scope>NUCLEOTIDE SEQUENCE [LARGE SCALE GENOMIC DNA]</scope>
    <source>
        <strain evidence="2">NRRL F-8817</strain>
    </source>
</reference>
<dbReference type="EMBL" id="LLZJ01000343">
    <property type="protein sequence ID" value="KUL50602.1"/>
    <property type="molecule type" value="Genomic_DNA"/>
</dbReference>
<gene>
    <name evidence="1" type="ORF">ADL28_25365</name>
</gene>
<comment type="caution">
    <text evidence="1">The sequence shown here is derived from an EMBL/GenBank/DDBJ whole genome shotgun (WGS) entry which is preliminary data.</text>
</comment>
<dbReference type="AlphaFoldDB" id="A0A0X3W257"/>
<evidence type="ECO:0000313" key="1">
    <source>
        <dbReference type="EMBL" id="KUL50602.1"/>
    </source>
</evidence>
<dbReference type="Proteomes" id="UP000053413">
    <property type="component" value="Unassembled WGS sequence"/>
</dbReference>